<name>A0A4U5UK83_COLLU</name>
<proteinExistence type="predicted"/>
<gene>
    <name evidence="2" type="ORF">D9C73_009320</name>
</gene>
<feature type="region of interest" description="Disordered" evidence="1">
    <location>
        <begin position="160"/>
        <end position="261"/>
    </location>
</feature>
<feature type="region of interest" description="Disordered" evidence="1">
    <location>
        <begin position="1"/>
        <end position="46"/>
    </location>
</feature>
<evidence type="ECO:0000313" key="3">
    <source>
        <dbReference type="Proteomes" id="UP000298787"/>
    </source>
</evidence>
<sequence length="261" mass="29865">MSLAEGPEPETQSPEDDKMNESDEKEQKDKNMRTKDLKTNRTTGPLSLLKEEVLKVFKDKETKMDNEDKANKAVSSTLDLLKEDFSQFTSVFSINSSKDKEMKSTEKTINPLSVLKEDFNHFKDVFRIGPSQQREPAKESSTNTFKIKVWRADRTDEPFKGLFRRDQKDSRTVKETLSETRDKLMDDGFRGNLSEEKDETVEADNMKEVDELDGSEESEEVIPTSQEAEDETMDEPGLPRQSLSSGICLLSLRDSNKDDTR</sequence>
<organism evidence="2 3">
    <name type="scientific">Collichthys lucidus</name>
    <name type="common">Big head croaker</name>
    <name type="synonym">Sciaena lucida</name>
    <dbReference type="NCBI Taxonomy" id="240159"/>
    <lineage>
        <taxon>Eukaryota</taxon>
        <taxon>Metazoa</taxon>
        <taxon>Chordata</taxon>
        <taxon>Craniata</taxon>
        <taxon>Vertebrata</taxon>
        <taxon>Euteleostomi</taxon>
        <taxon>Actinopterygii</taxon>
        <taxon>Neopterygii</taxon>
        <taxon>Teleostei</taxon>
        <taxon>Neoteleostei</taxon>
        <taxon>Acanthomorphata</taxon>
        <taxon>Eupercaria</taxon>
        <taxon>Sciaenidae</taxon>
        <taxon>Collichthys</taxon>
    </lineage>
</organism>
<accession>A0A4U5UK83</accession>
<dbReference type="STRING" id="240159.A0A4U5UK83"/>
<evidence type="ECO:0000313" key="2">
    <source>
        <dbReference type="EMBL" id="TKS75236.1"/>
    </source>
</evidence>
<protein>
    <submittedName>
        <fullName evidence="2">Uncharacterized protein</fullName>
    </submittedName>
</protein>
<dbReference type="AlphaFoldDB" id="A0A4U5UK83"/>
<reference evidence="2 3" key="1">
    <citation type="submission" date="2019-01" db="EMBL/GenBank/DDBJ databases">
        <title>Genome Assembly of Collichthys lucidus.</title>
        <authorList>
            <person name="Cai M."/>
            <person name="Xiao S."/>
        </authorList>
    </citation>
    <scope>NUCLEOTIDE SEQUENCE [LARGE SCALE GENOMIC DNA]</scope>
    <source>
        <strain evidence="2">JT15FE1705JMU</strain>
        <tissue evidence="2">Muscle</tissue>
    </source>
</reference>
<evidence type="ECO:0000256" key="1">
    <source>
        <dbReference type="SAM" id="MobiDB-lite"/>
    </source>
</evidence>
<feature type="compositionally biased region" description="Basic and acidic residues" evidence="1">
    <location>
        <begin position="160"/>
        <end position="195"/>
    </location>
</feature>
<keyword evidence="3" id="KW-1185">Reference proteome</keyword>
<dbReference type="EMBL" id="CM014085">
    <property type="protein sequence ID" value="TKS75236.1"/>
    <property type="molecule type" value="Genomic_DNA"/>
</dbReference>
<dbReference type="Proteomes" id="UP000298787">
    <property type="component" value="Chromosome 8"/>
</dbReference>
<feature type="compositionally biased region" description="Basic and acidic residues" evidence="1">
    <location>
        <begin position="15"/>
        <end position="39"/>
    </location>
</feature>
<feature type="compositionally biased region" description="Acidic residues" evidence="1">
    <location>
        <begin position="210"/>
        <end position="220"/>
    </location>
</feature>